<sequence>MKKIRAISLAAIITVFLCSACQNANLKTEELPNADNNTKKSTLKEINPVEEGKQNNKKKKSKIKKPSSDKRGQLKVRLKGSFESAIVGQKKYDAVAGASGAISFNKNSNVKVQITEKENPEESDWHPINTSRLSFKRSTVKIEPSDSGMEGVFIRLDSTLILSGIPERAGNFNISVELHDESGRTAVSNTLPFNIYDTSKTTLEEILTKVSGEAWDMDPWNIIKFGGNGESITVPGNLKRWFGSHTSGTYGSLGYAVANDAQTTQTLIIESGSDLKLINMIVLSSVNIVVKNGAKLNLQDSSIHGTITVEDGGTFQMNYDNYGNKYTTGAQINGQLILKNGAKVDNSLIYSNTNNLANGNVARRNEEPVIAVTGNADIIGKVYVRGDESPTGNSPKTGKEYPGQPAMSVTNGSVTIRENAELGLFGGGRNITTTNGGNSLILDNGTIQGEGKLIAVAGQGGFSGEGGNAVTGKGTVDVKEAYLRGGNSNSKPGLPYTENITVTDKPSGQAIKGDSRISYDDSTTYWKDITKPPMGDYDTVNKPKIKN</sequence>
<feature type="chain" id="PRO_5032475560" description="Lipoprotein" evidence="2">
    <location>
        <begin position="25"/>
        <end position="547"/>
    </location>
</feature>
<evidence type="ECO:0000256" key="1">
    <source>
        <dbReference type="SAM" id="MobiDB-lite"/>
    </source>
</evidence>
<dbReference type="EMBL" id="CP061839">
    <property type="protein sequence ID" value="QOW62016.1"/>
    <property type="molecule type" value="Genomic_DNA"/>
</dbReference>
<dbReference type="AlphaFoldDB" id="A0A7S7AXX2"/>
<accession>A0A7S7AXX2</accession>
<reference evidence="3 4" key="1">
    <citation type="submission" date="2020-09" db="EMBL/GenBank/DDBJ databases">
        <title>Characterization of Treponema spp. from bovine digital dermatitis in Korea.</title>
        <authorList>
            <person name="Espiritu H.M."/>
            <person name="Cho Y.I."/>
            <person name="Mamuad L."/>
        </authorList>
    </citation>
    <scope>NUCLEOTIDE SEQUENCE [LARGE SCALE GENOMIC DNA]</scope>
    <source>
        <strain evidence="3 4">KS1</strain>
    </source>
</reference>
<gene>
    <name evidence="3" type="ORF">IFE08_06705</name>
</gene>
<protein>
    <recommendedName>
        <fullName evidence="5">Lipoprotein</fullName>
    </recommendedName>
</protein>
<feature type="region of interest" description="Disordered" evidence="1">
    <location>
        <begin position="31"/>
        <end position="74"/>
    </location>
</feature>
<feature type="signal peptide" evidence="2">
    <location>
        <begin position="1"/>
        <end position="24"/>
    </location>
</feature>
<dbReference type="Proteomes" id="UP000593915">
    <property type="component" value="Chromosome"/>
</dbReference>
<name>A0A7S7AXX2_9SPIR</name>
<feature type="region of interest" description="Disordered" evidence="1">
    <location>
        <begin position="386"/>
        <end position="406"/>
    </location>
</feature>
<dbReference type="RefSeq" id="WP_194077519.1">
    <property type="nucleotide sequence ID" value="NZ_CP061839.1"/>
</dbReference>
<evidence type="ECO:0000256" key="2">
    <source>
        <dbReference type="SAM" id="SignalP"/>
    </source>
</evidence>
<evidence type="ECO:0008006" key="5">
    <source>
        <dbReference type="Google" id="ProtNLM"/>
    </source>
</evidence>
<evidence type="ECO:0000313" key="4">
    <source>
        <dbReference type="Proteomes" id="UP000593915"/>
    </source>
</evidence>
<evidence type="ECO:0000313" key="3">
    <source>
        <dbReference type="EMBL" id="QOW62016.1"/>
    </source>
</evidence>
<proteinExistence type="predicted"/>
<feature type="compositionally biased region" description="Basic residues" evidence="1">
    <location>
        <begin position="55"/>
        <end position="65"/>
    </location>
</feature>
<organism evidence="3 4">
    <name type="scientific">Treponema pedis</name>
    <dbReference type="NCBI Taxonomy" id="409322"/>
    <lineage>
        <taxon>Bacteria</taxon>
        <taxon>Pseudomonadati</taxon>
        <taxon>Spirochaetota</taxon>
        <taxon>Spirochaetia</taxon>
        <taxon>Spirochaetales</taxon>
        <taxon>Treponemataceae</taxon>
        <taxon>Treponema</taxon>
    </lineage>
</organism>
<keyword evidence="2" id="KW-0732">Signal</keyword>